<name>K0RS07_THAOC</name>
<keyword evidence="3" id="KW-1185">Reference proteome</keyword>
<dbReference type="OrthoDB" id="411017at2759"/>
<dbReference type="EMBL" id="AGNL01033148">
    <property type="protein sequence ID" value="EJK55815.1"/>
    <property type="molecule type" value="Genomic_DNA"/>
</dbReference>
<proteinExistence type="predicted"/>
<dbReference type="GO" id="GO:0005778">
    <property type="term" value="C:peroxisomal membrane"/>
    <property type="evidence" value="ECO:0007669"/>
    <property type="project" value="TreeGrafter"/>
</dbReference>
<dbReference type="Proteomes" id="UP000266841">
    <property type="component" value="Unassembled WGS sequence"/>
</dbReference>
<evidence type="ECO:0000313" key="2">
    <source>
        <dbReference type="EMBL" id="EJK55815.1"/>
    </source>
</evidence>
<sequence length="284" mass="30813">MPGGSGKPKPISFQAGGSRGATTRRGVSVTTVDARASSATERSRNDEASDGMHVHHSSALTVLLTGVGRKRSPLELKSWIACVLTLDGRDKVTKVLQYTSRLLTWHFAGLATKCNDNGEDVSGIASGGLSLLAAVFSSPPALRGKLYVALSERFNALYKALVTSRKAFRMGRSFIELDKLVSMGWGDYIRYFLAHPLEGGVGNAVLSSLERFDTHTIHEGDEDEASWDGESDQCSDDEEEKRFDHGDHAREVRIPGKPPFPSRFSSNVGWGPSTAISSRKEDQS</sequence>
<dbReference type="GO" id="GO:0016559">
    <property type="term" value="P:peroxisome fission"/>
    <property type="evidence" value="ECO:0007669"/>
    <property type="project" value="TreeGrafter"/>
</dbReference>
<comment type="caution">
    <text evidence="2">The sequence shown here is derived from an EMBL/GenBank/DDBJ whole genome shotgun (WGS) entry which is preliminary data.</text>
</comment>
<organism evidence="2 3">
    <name type="scientific">Thalassiosira oceanica</name>
    <name type="common">Marine diatom</name>
    <dbReference type="NCBI Taxonomy" id="159749"/>
    <lineage>
        <taxon>Eukaryota</taxon>
        <taxon>Sar</taxon>
        <taxon>Stramenopiles</taxon>
        <taxon>Ochrophyta</taxon>
        <taxon>Bacillariophyta</taxon>
        <taxon>Coscinodiscophyceae</taxon>
        <taxon>Thalassiosirophycidae</taxon>
        <taxon>Thalassiosirales</taxon>
        <taxon>Thalassiosiraceae</taxon>
        <taxon>Thalassiosira</taxon>
    </lineage>
</organism>
<feature type="compositionally biased region" description="Acidic residues" evidence="1">
    <location>
        <begin position="220"/>
        <end position="239"/>
    </location>
</feature>
<feature type="region of interest" description="Disordered" evidence="1">
    <location>
        <begin position="217"/>
        <end position="284"/>
    </location>
</feature>
<feature type="region of interest" description="Disordered" evidence="1">
    <location>
        <begin position="1"/>
        <end position="52"/>
    </location>
</feature>
<dbReference type="PANTHER" id="PTHR12652:SF50">
    <property type="entry name" value="PEROXIN 11"/>
    <property type="match status" value="1"/>
</dbReference>
<evidence type="ECO:0000256" key="1">
    <source>
        <dbReference type="SAM" id="MobiDB-lite"/>
    </source>
</evidence>
<evidence type="ECO:0000313" key="3">
    <source>
        <dbReference type="Proteomes" id="UP000266841"/>
    </source>
</evidence>
<feature type="compositionally biased region" description="Basic and acidic residues" evidence="1">
    <location>
        <begin position="240"/>
        <end position="254"/>
    </location>
</feature>
<reference evidence="2 3" key="1">
    <citation type="journal article" date="2012" name="Genome Biol.">
        <title>Genome and low-iron response of an oceanic diatom adapted to chronic iron limitation.</title>
        <authorList>
            <person name="Lommer M."/>
            <person name="Specht M."/>
            <person name="Roy A.S."/>
            <person name="Kraemer L."/>
            <person name="Andreson R."/>
            <person name="Gutowska M.A."/>
            <person name="Wolf J."/>
            <person name="Bergner S.V."/>
            <person name="Schilhabel M.B."/>
            <person name="Klostermeier U.C."/>
            <person name="Beiko R.G."/>
            <person name="Rosenstiel P."/>
            <person name="Hippler M."/>
            <person name="Laroche J."/>
        </authorList>
    </citation>
    <scope>NUCLEOTIDE SEQUENCE [LARGE SCALE GENOMIC DNA]</scope>
    <source>
        <strain evidence="2 3">CCMP1005</strain>
    </source>
</reference>
<dbReference type="PANTHER" id="PTHR12652">
    <property type="entry name" value="PEROXISOMAL BIOGENESIS FACTOR 11"/>
    <property type="match status" value="1"/>
</dbReference>
<protein>
    <submittedName>
        <fullName evidence="2">Uncharacterized protein</fullName>
    </submittedName>
</protein>
<dbReference type="AlphaFoldDB" id="K0RS07"/>
<gene>
    <name evidence="2" type="ORF">THAOC_24407</name>
</gene>
<feature type="compositionally biased region" description="Basic and acidic residues" evidence="1">
    <location>
        <begin position="41"/>
        <end position="52"/>
    </location>
</feature>
<accession>K0RS07</accession>
<feature type="non-terminal residue" evidence="2">
    <location>
        <position position="284"/>
    </location>
</feature>